<proteinExistence type="predicted"/>
<dbReference type="Proteomes" id="UP000075606">
    <property type="component" value="Unassembled WGS sequence"/>
</dbReference>
<name>A0A150WYZ5_9BACT</name>
<dbReference type="PROSITE" id="PS51257">
    <property type="entry name" value="PROKAR_LIPOPROTEIN"/>
    <property type="match status" value="1"/>
</dbReference>
<evidence type="ECO:0000313" key="2">
    <source>
        <dbReference type="EMBL" id="KYG71512.1"/>
    </source>
</evidence>
<evidence type="ECO:0000256" key="1">
    <source>
        <dbReference type="SAM" id="SignalP"/>
    </source>
</evidence>
<dbReference type="STRING" id="333140.AWW68_18380"/>
<dbReference type="RefSeq" id="WP_068225144.1">
    <property type="nucleotide sequence ID" value="NZ_CP139724.1"/>
</dbReference>
<evidence type="ECO:0008006" key="4">
    <source>
        <dbReference type="Google" id="ProtNLM"/>
    </source>
</evidence>
<sequence length="138" mass="15576">MKKLILSTFALLLVLSCSDEPAPFEAYPQTHDIRFTIEASDKRGSEIDLDIEGDNLDISWRSSSNDNLPLDISYPNTTVAYLTIATINYRDLSEVQVGVPFEPYTIKMTIRVDDEIVESKEVTISESGQVDFVNYSFQ</sequence>
<feature type="signal peptide" evidence="1">
    <location>
        <begin position="1"/>
        <end position="21"/>
    </location>
</feature>
<gene>
    <name evidence="2" type="ORF">AWW68_18380</name>
</gene>
<keyword evidence="3" id="KW-1185">Reference proteome</keyword>
<organism evidence="2 3">
    <name type="scientific">Roseivirga spongicola</name>
    <dbReference type="NCBI Taxonomy" id="333140"/>
    <lineage>
        <taxon>Bacteria</taxon>
        <taxon>Pseudomonadati</taxon>
        <taxon>Bacteroidota</taxon>
        <taxon>Cytophagia</taxon>
        <taxon>Cytophagales</taxon>
        <taxon>Roseivirgaceae</taxon>
        <taxon>Roseivirga</taxon>
    </lineage>
</organism>
<protein>
    <recommendedName>
        <fullName evidence="4">DUF4382 domain-containing protein</fullName>
    </recommendedName>
</protein>
<comment type="caution">
    <text evidence="2">The sequence shown here is derived from an EMBL/GenBank/DDBJ whole genome shotgun (WGS) entry which is preliminary data.</text>
</comment>
<accession>A0A150WYZ5</accession>
<dbReference type="OrthoDB" id="982950at2"/>
<dbReference type="EMBL" id="LRPC01000032">
    <property type="protein sequence ID" value="KYG71512.1"/>
    <property type="molecule type" value="Genomic_DNA"/>
</dbReference>
<evidence type="ECO:0000313" key="3">
    <source>
        <dbReference type="Proteomes" id="UP000075606"/>
    </source>
</evidence>
<feature type="chain" id="PRO_5007573900" description="DUF4382 domain-containing protein" evidence="1">
    <location>
        <begin position="22"/>
        <end position="138"/>
    </location>
</feature>
<dbReference type="AlphaFoldDB" id="A0A150WYZ5"/>
<reference evidence="2 3" key="1">
    <citation type="submission" date="2016-01" db="EMBL/GenBank/DDBJ databases">
        <title>Genome sequencing of Roseivirga spongicola UST030701-084.</title>
        <authorList>
            <person name="Selvaratnam C."/>
            <person name="Thevarajoo S."/>
            <person name="Goh K.M."/>
            <person name="Ee R."/>
            <person name="Chan K.-G."/>
            <person name="Chong C.S."/>
        </authorList>
    </citation>
    <scope>NUCLEOTIDE SEQUENCE [LARGE SCALE GENOMIC DNA]</scope>
    <source>
        <strain evidence="2 3">UST030701-084</strain>
    </source>
</reference>
<keyword evidence="1" id="KW-0732">Signal</keyword>